<dbReference type="Proteomes" id="UP000831113">
    <property type="component" value="Chromosome"/>
</dbReference>
<evidence type="ECO:0000256" key="1">
    <source>
        <dbReference type="ARBA" id="ARBA00022801"/>
    </source>
</evidence>
<dbReference type="Gene3D" id="3.40.50.1820">
    <property type="entry name" value="alpha/beta hydrolase"/>
    <property type="match status" value="1"/>
</dbReference>
<evidence type="ECO:0000313" key="4">
    <source>
        <dbReference type="Proteomes" id="UP000831113"/>
    </source>
</evidence>
<evidence type="ECO:0000259" key="2">
    <source>
        <dbReference type="Pfam" id="PF00561"/>
    </source>
</evidence>
<dbReference type="Pfam" id="PF00561">
    <property type="entry name" value="Abhydrolase_1"/>
    <property type="match status" value="1"/>
</dbReference>
<dbReference type="PRINTS" id="PR00111">
    <property type="entry name" value="ABHYDROLASE"/>
</dbReference>
<feature type="domain" description="AB hydrolase-1" evidence="2">
    <location>
        <begin position="28"/>
        <end position="274"/>
    </location>
</feature>
<keyword evidence="4" id="KW-1185">Reference proteome</keyword>
<keyword evidence="1 3" id="KW-0378">Hydrolase</keyword>
<dbReference type="PRINTS" id="PR00412">
    <property type="entry name" value="EPOXHYDRLASE"/>
</dbReference>
<protein>
    <submittedName>
        <fullName evidence="3">Alpha/beta hydrolase</fullName>
    </submittedName>
</protein>
<gene>
    <name evidence="3" type="ORF">MTX78_04075</name>
</gene>
<dbReference type="GO" id="GO:0016787">
    <property type="term" value="F:hydrolase activity"/>
    <property type="evidence" value="ECO:0007669"/>
    <property type="project" value="UniProtKB-KW"/>
</dbReference>
<accession>A0ABY4D155</accession>
<proteinExistence type="predicted"/>
<dbReference type="InterPro" id="IPR029058">
    <property type="entry name" value="AB_hydrolase_fold"/>
</dbReference>
<sequence>MAFEIEHHYVRTNGITLHVAQCGPPAGPLVVLLHGFPEFWYSWRKQIPALAEAGYRVWVPDQRGYNLSDKPKGVANYQIDRLGADILDLLDAAGQAQAMIIGHDSGAAVAWWLAARHPARVARVGILNVPHPAVLGRALRKTPRQLLKSWYIFFFQLPVLPEKMFRRKEYKFGRGSLRGTSHPDTFSSYDLQQYVRAWAQPGAVTAMINWYRAAFRNSQRVGKVGRITVPVRILWGQQDTFLEPELGRLSVAMCDQGELTYFKQATHWLHQEEPTAVNKLLLEFLQGQPQVQKVIG</sequence>
<dbReference type="InterPro" id="IPR000073">
    <property type="entry name" value="AB_hydrolase_1"/>
</dbReference>
<evidence type="ECO:0000313" key="3">
    <source>
        <dbReference type="EMBL" id="UOG75777.1"/>
    </source>
</evidence>
<dbReference type="SUPFAM" id="SSF53474">
    <property type="entry name" value="alpha/beta-Hydrolases"/>
    <property type="match status" value="1"/>
</dbReference>
<dbReference type="RefSeq" id="WP_243800145.1">
    <property type="nucleotide sequence ID" value="NZ_CP094669.1"/>
</dbReference>
<name>A0ABY4D155_9BACT</name>
<reference evidence="3 4" key="1">
    <citation type="submission" date="2022-03" db="EMBL/GenBank/DDBJ databases">
        <title>Hymenobactersp. isolated from the air.</title>
        <authorList>
            <person name="Won M."/>
            <person name="Kwon S.-W."/>
        </authorList>
    </citation>
    <scope>NUCLEOTIDE SEQUENCE [LARGE SCALE GENOMIC DNA]</scope>
    <source>
        <strain evidence="3 4">KACC 21982</strain>
    </source>
</reference>
<organism evidence="3 4">
    <name type="scientific">Hymenobacter tibetensis</name>
    <dbReference type="NCBI Taxonomy" id="497967"/>
    <lineage>
        <taxon>Bacteria</taxon>
        <taxon>Pseudomonadati</taxon>
        <taxon>Bacteroidota</taxon>
        <taxon>Cytophagia</taxon>
        <taxon>Cytophagales</taxon>
        <taxon>Hymenobacteraceae</taxon>
        <taxon>Hymenobacter</taxon>
    </lineage>
</organism>
<dbReference type="EMBL" id="CP094669">
    <property type="protein sequence ID" value="UOG75777.1"/>
    <property type="molecule type" value="Genomic_DNA"/>
</dbReference>
<dbReference type="PANTHER" id="PTHR43329">
    <property type="entry name" value="EPOXIDE HYDROLASE"/>
    <property type="match status" value="1"/>
</dbReference>
<dbReference type="InterPro" id="IPR000639">
    <property type="entry name" value="Epox_hydrolase-like"/>
</dbReference>